<evidence type="ECO:0000256" key="2">
    <source>
        <dbReference type="ARBA" id="ARBA00004550"/>
    </source>
</evidence>
<name>A0A7J7J324_BUGNE</name>
<dbReference type="GO" id="GO:0005576">
    <property type="term" value="C:extracellular region"/>
    <property type="evidence" value="ECO:0007669"/>
    <property type="project" value="UniProtKB-SubCell"/>
</dbReference>
<comment type="function">
    <text evidence="12">Involved in reproduction of the worm. Involved in host-parasite interaction. Delivered into the host cell by means of parasite exosomes. Binds to acidic phospholipid membranes in a calcium-dependent manner in vitro. Causes aggregation of liposomes in the presence of calcium, but not in its absence. Likely to promote membrane fusion. May provide structural integrity within the tegument.</text>
</comment>
<dbReference type="Gene3D" id="1.10.220.10">
    <property type="entry name" value="Annexin"/>
    <property type="match status" value="4"/>
</dbReference>
<accession>A0A7J7J324</accession>
<comment type="caution">
    <text evidence="17">The sequence shown here is derived from an EMBL/GenBank/DDBJ whole genome shotgun (WGS) entry which is preliminary data.</text>
</comment>
<dbReference type="SMART" id="SM00883">
    <property type="entry name" value="Cpn10"/>
    <property type="match status" value="1"/>
</dbReference>
<evidence type="ECO:0000256" key="11">
    <source>
        <dbReference type="ARBA" id="ARBA00023302"/>
    </source>
</evidence>
<gene>
    <name evidence="17" type="ORF">EB796_021458</name>
</gene>
<keyword evidence="9" id="KW-0143">Chaperone</keyword>
<comment type="domain">
    <text evidence="15">A pair of annexin repeats may form one binding site for calcium and phospholipid.</text>
</comment>
<evidence type="ECO:0000256" key="10">
    <source>
        <dbReference type="ARBA" id="ARBA00023216"/>
    </source>
</evidence>
<comment type="similarity">
    <text evidence="3 15">Belongs to the annexin family.</text>
</comment>
<dbReference type="GO" id="GO:0012506">
    <property type="term" value="C:vesicle membrane"/>
    <property type="evidence" value="ECO:0007669"/>
    <property type="project" value="TreeGrafter"/>
</dbReference>
<dbReference type="EMBL" id="VXIV02003185">
    <property type="protein sequence ID" value="KAF6020217.1"/>
    <property type="molecule type" value="Genomic_DNA"/>
</dbReference>
<dbReference type="FunFam" id="1.10.220.10:FF:000005">
    <property type="entry name" value="Annexin"/>
    <property type="match status" value="1"/>
</dbReference>
<dbReference type="InterPro" id="IPR018252">
    <property type="entry name" value="Annexin_repeat_CS"/>
</dbReference>
<evidence type="ECO:0000256" key="4">
    <source>
        <dbReference type="ARBA" id="ARBA00011738"/>
    </source>
</evidence>
<dbReference type="GO" id="GO:0043657">
    <property type="term" value="C:host cell"/>
    <property type="evidence" value="ECO:0007669"/>
    <property type="project" value="UniProtKB-SubCell"/>
</dbReference>
<dbReference type="InterPro" id="IPR001464">
    <property type="entry name" value="Annexin"/>
</dbReference>
<organism evidence="17 18">
    <name type="scientific">Bugula neritina</name>
    <name type="common">Brown bryozoan</name>
    <name type="synonym">Sertularia neritina</name>
    <dbReference type="NCBI Taxonomy" id="10212"/>
    <lineage>
        <taxon>Eukaryota</taxon>
        <taxon>Metazoa</taxon>
        <taxon>Spiralia</taxon>
        <taxon>Lophotrochozoa</taxon>
        <taxon>Bryozoa</taxon>
        <taxon>Gymnolaemata</taxon>
        <taxon>Cheilostomatida</taxon>
        <taxon>Flustrina</taxon>
        <taxon>Buguloidea</taxon>
        <taxon>Bugulidae</taxon>
        <taxon>Bugula</taxon>
    </lineage>
</organism>
<dbReference type="InterPro" id="IPR020818">
    <property type="entry name" value="Chaperonin_GroES"/>
</dbReference>
<comment type="subunit">
    <text evidence="4">Homodimer.</text>
</comment>
<evidence type="ECO:0000256" key="15">
    <source>
        <dbReference type="RuleBase" id="RU003540"/>
    </source>
</evidence>
<dbReference type="Pfam" id="PF00191">
    <property type="entry name" value="Annexin"/>
    <property type="match status" value="4"/>
</dbReference>
<evidence type="ECO:0000313" key="17">
    <source>
        <dbReference type="EMBL" id="KAF6020217.1"/>
    </source>
</evidence>
<evidence type="ECO:0000256" key="6">
    <source>
        <dbReference type="ARBA" id="ARBA00022723"/>
    </source>
</evidence>
<keyword evidence="8 15" id="KW-0106">Calcium</keyword>
<dbReference type="PROSITE" id="PS51897">
    <property type="entry name" value="ANNEXIN_2"/>
    <property type="match status" value="4"/>
</dbReference>
<keyword evidence="7 15" id="KW-0677">Repeat</keyword>
<dbReference type="GO" id="GO:0005524">
    <property type="term" value="F:ATP binding"/>
    <property type="evidence" value="ECO:0007669"/>
    <property type="project" value="InterPro"/>
</dbReference>
<sequence length="657" mass="70271">MLLHVLLSAGSISVNFYKELWYQLVLDPDLTVARLFPPAVAVGDKVLLPEYGGTKVNLNDEEYTLVRDDDILGVFDNTSQRKMSFPYPSGYAPTPGGYAPTPGGYAPAPGGYAPAPGYPPSGGMPQPAPAPPGLPYAAQPYPSAANYPPGNAFPGQGGMPMPDQSSGYPSAYPAYPSGGGAPYPPGDNSSYPPGANPPYSQGGMPYPSGANTSYPPGGGTPYPTGDFNPSAPAGSTAYPPQIGGSNTVAGGSPYPASGSTQNSGSPYPASSSAPYPTSNQPGSSTMSSGYPTAASSSTKGSTPSVKPQPTNSSATSAYSSQLKDGNLTSYYECAKKPGDSGLVKPLTSGFDPEADATQLKNCLKSSFLNETVIVNILPHRSNAQRQKIRLMYKTMYGKDLLQDLRDRLTGDFESVTVGLLMKPAEYDAYLIHRAIQGLGTDEDVLVEILCTRTNAQIQELGHQYRELYKATIEQHMQGDTSGHFMRMLISLSNGARQEDQGVNAQKAEDDAKKLYKAGAARLGTDESTFNSVFVSQSFEQLRAVFAAYQRLYKKDMEKVIKSEMSGDLEKGMKAIVRFTLDKHSYFANVLYKAMKGLGTDEKSLIRTLVSRSEIDLEQINRSFSNIKGESKPLSHWIKKETSGPFRDMLIHIIGGGH</sequence>
<evidence type="ECO:0000256" key="1">
    <source>
        <dbReference type="ARBA" id="ARBA00004340"/>
    </source>
</evidence>
<dbReference type="FunFam" id="1.10.220.10:FF:000001">
    <property type="entry name" value="Annexin"/>
    <property type="match status" value="1"/>
</dbReference>
<dbReference type="Proteomes" id="UP000593567">
    <property type="component" value="Unassembled WGS sequence"/>
</dbReference>
<dbReference type="PROSITE" id="PS00223">
    <property type="entry name" value="ANNEXIN_1"/>
    <property type="match status" value="1"/>
</dbReference>
<evidence type="ECO:0000256" key="7">
    <source>
        <dbReference type="ARBA" id="ARBA00022737"/>
    </source>
</evidence>
<evidence type="ECO:0000313" key="18">
    <source>
        <dbReference type="Proteomes" id="UP000593567"/>
    </source>
</evidence>
<evidence type="ECO:0000256" key="12">
    <source>
        <dbReference type="ARBA" id="ARBA00059330"/>
    </source>
</evidence>
<evidence type="ECO:0000256" key="3">
    <source>
        <dbReference type="ARBA" id="ARBA00007831"/>
    </source>
</evidence>
<dbReference type="CDD" id="cd00320">
    <property type="entry name" value="cpn10"/>
    <property type="match status" value="1"/>
</dbReference>
<evidence type="ECO:0000256" key="13">
    <source>
        <dbReference type="ARBA" id="ARBA00060393"/>
    </source>
</evidence>
<feature type="compositionally biased region" description="Polar residues" evidence="16">
    <location>
        <begin position="277"/>
        <end position="320"/>
    </location>
</feature>
<evidence type="ECO:0000256" key="8">
    <source>
        <dbReference type="ARBA" id="ARBA00022837"/>
    </source>
</evidence>
<dbReference type="Pfam" id="PF00166">
    <property type="entry name" value="Cpn10"/>
    <property type="match status" value="1"/>
</dbReference>
<evidence type="ECO:0000256" key="9">
    <source>
        <dbReference type="ARBA" id="ARBA00023186"/>
    </source>
</evidence>
<dbReference type="GO" id="GO:0005737">
    <property type="term" value="C:cytoplasm"/>
    <property type="evidence" value="ECO:0007669"/>
    <property type="project" value="TreeGrafter"/>
</dbReference>
<dbReference type="GO" id="GO:0005544">
    <property type="term" value="F:calcium-dependent phospholipid binding"/>
    <property type="evidence" value="ECO:0007669"/>
    <property type="project" value="UniProtKB-KW"/>
</dbReference>
<proteinExistence type="inferred from homology"/>
<dbReference type="InterPro" id="IPR037104">
    <property type="entry name" value="Annexin_sf"/>
</dbReference>
<dbReference type="FunFam" id="1.10.220.10:FF:000003">
    <property type="entry name" value="Annexin"/>
    <property type="match status" value="1"/>
</dbReference>
<keyword evidence="10 15" id="KW-0041">Annexin</keyword>
<feature type="compositionally biased region" description="Low complexity" evidence="16">
    <location>
        <begin position="165"/>
        <end position="176"/>
    </location>
</feature>
<dbReference type="InterPro" id="IPR037124">
    <property type="entry name" value="Chaperonin_GroES_sf"/>
</dbReference>
<dbReference type="PANTHER" id="PTHR10502:SF102">
    <property type="entry name" value="ANNEXIN B11"/>
    <property type="match status" value="1"/>
</dbReference>
<dbReference type="OrthoDB" id="37886at2759"/>
<dbReference type="SUPFAM" id="SSF50129">
    <property type="entry name" value="GroES-like"/>
    <property type="match status" value="1"/>
</dbReference>
<keyword evidence="11 15" id="KW-0111">Calcium/phospholipid-binding</keyword>
<evidence type="ECO:0000256" key="14">
    <source>
        <dbReference type="ARBA" id="ARBA00077076"/>
    </source>
</evidence>
<dbReference type="GO" id="GO:0005886">
    <property type="term" value="C:plasma membrane"/>
    <property type="evidence" value="ECO:0007669"/>
    <property type="project" value="TreeGrafter"/>
</dbReference>
<keyword evidence="5" id="KW-0597">Phosphoprotein</keyword>
<dbReference type="SUPFAM" id="SSF47874">
    <property type="entry name" value="Annexin"/>
    <property type="match status" value="1"/>
</dbReference>
<reference evidence="17" key="1">
    <citation type="submission" date="2020-06" db="EMBL/GenBank/DDBJ databases">
        <title>Draft genome of Bugula neritina, a colonial animal packing powerful symbionts and potential medicines.</title>
        <authorList>
            <person name="Rayko M."/>
        </authorList>
    </citation>
    <scope>NUCLEOTIDE SEQUENCE [LARGE SCALE GENOMIC DNA]</scope>
    <source>
        <strain evidence="17">Kwan_BN1</strain>
    </source>
</reference>
<dbReference type="AlphaFoldDB" id="A0A7J7J324"/>
<dbReference type="GO" id="GO:0044183">
    <property type="term" value="F:protein folding chaperone"/>
    <property type="evidence" value="ECO:0007669"/>
    <property type="project" value="InterPro"/>
</dbReference>
<dbReference type="PANTHER" id="PTHR10502">
    <property type="entry name" value="ANNEXIN"/>
    <property type="match status" value="1"/>
</dbReference>
<dbReference type="GO" id="GO:0005634">
    <property type="term" value="C:nucleus"/>
    <property type="evidence" value="ECO:0007669"/>
    <property type="project" value="TreeGrafter"/>
</dbReference>
<protein>
    <recommendedName>
        <fullName evidence="14 15">Annexin</fullName>
    </recommendedName>
</protein>
<evidence type="ECO:0000256" key="16">
    <source>
        <dbReference type="SAM" id="MobiDB-lite"/>
    </source>
</evidence>
<dbReference type="PRINTS" id="PR00196">
    <property type="entry name" value="ANNEXIN"/>
</dbReference>
<dbReference type="FunFam" id="1.10.220.10:FF:000002">
    <property type="entry name" value="Annexin"/>
    <property type="match status" value="1"/>
</dbReference>
<dbReference type="InterPro" id="IPR018502">
    <property type="entry name" value="Annexin_repeat"/>
</dbReference>
<dbReference type="GO" id="GO:0005509">
    <property type="term" value="F:calcium ion binding"/>
    <property type="evidence" value="ECO:0007669"/>
    <property type="project" value="InterPro"/>
</dbReference>
<feature type="compositionally biased region" description="Low complexity" evidence="16">
    <location>
        <begin position="265"/>
        <end position="276"/>
    </location>
</feature>
<keyword evidence="18" id="KW-1185">Reference proteome</keyword>
<feature type="region of interest" description="Disordered" evidence="16">
    <location>
        <begin position="117"/>
        <end position="320"/>
    </location>
</feature>
<evidence type="ECO:0000256" key="5">
    <source>
        <dbReference type="ARBA" id="ARBA00022553"/>
    </source>
</evidence>
<dbReference type="InterPro" id="IPR011032">
    <property type="entry name" value="GroES-like_sf"/>
</dbReference>
<dbReference type="GO" id="GO:0001786">
    <property type="term" value="F:phosphatidylserine binding"/>
    <property type="evidence" value="ECO:0007669"/>
    <property type="project" value="TreeGrafter"/>
</dbReference>
<dbReference type="SMART" id="SM00335">
    <property type="entry name" value="ANX"/>
    <property type="match status" value="4"/>
</dbReference>
<keyword evidence="6" id="KW-0479">Metal-binding</keyword>
<comment type="subcellular location">
    <subcellularLocation>
        <location evidence="1">Host cell</location>
    </subcellularLocation>
    <subcellularLocation>
        <location evidence="2">Secreted</location>
        <location evidence="2">Extracellular exosome</location>
    </subcellularLocation>
    <subcellularLocation>
        <location evidence="13">Tegument</location>
    </subcellularLocation>
</comment>
<dbReference type="Gene3D" id="2.30.33.40">
    <property type="entry name" value="GroES chaperonin"/>
    <property type="match status" value="1"/>
</dbReference>